<dbReference type="PANTHER" id="PTHR30033:SF1">
    <property type="entry name" value="FLAGELLAR HOOK-ASSOCIATED PROTEIN 1"/>
    <property type="match status" value="1"/>
</dbReference>
<dbReference type="Pfam" id="PF22638">
    <property type="entry name" value="FlgK_D1"/>
    <property type="match status" value="2"/>
</dbReference>
<evidence type="ECO:0000256" key="7">
    <source>
        <dbReference type="RuleBase" id="RU362065"/>
    </source>
</evidence>
<protein>
    <recommendedName>
        <fullName evidence="4 7">Flagellar hook-associated protein 1</fullName>
        <shortName evidence="7">HAP1</shortName>
    </recommendedName>
</protein>
<feature type="domain" description="Flagellar hook-associated protein FlgK helical" evidence="10">
    <location>
        <begin position="97"/>
        <end position="169"/>
    </location>
</feature>
<feature type="domain" description="Flagellar basal body rod protein N-terminal" evidence="8">
    <location>
        <begin position="9"/>
        <end position="38"/>
    </location>
</feature>
<keyword evidence="11" id="KW-0282">Flagellum</keyword>
<evidence type="ECO:0000256" key="4">
    <source>
        <dbReference type="ARBA" id="ARBA00016244"/>
    </source>
</evidence>
<keyword evidence="11" id="KW-0969">Cilium</keyword>
<reference evidence="11" key="1">
    <citation type="submission" date="2022-08" db="EMBL/GenBank/DDBJ databases">
        <title>Alicyclobacillus fastidiosus DSM 17978, complete genome.</title>
        <authorList>
            <person name="Wang Q."/>
            <person name="Cai R."/>
            <person name="Wang Z."/>
        </authorList>
    </citation>
    <scope>NUCLEOTIDE SEQUENCE</scope>
    <source>
        <strain evidence="11">DSM 17978</strain>
    </source>
</reference>
<feature type="domain" description="Flagellar hook-associated protein FlgK helical" evidence="10">
    <location>
        <begin position="305"/>
        <end position="376"/>
    </location>
</feature>
<comment type="subcellular location">
    <subcellularLocation>
        <location evidence="1 7">Bacterial flagellum</location>
    </subcellularLocation>
    <subcellularLocation>
        <location evidence="2 7">Secreted</location>
    </subcellularLocation>
</comment>
<feature type="domain" description="Flagellar basal-body/hook protein C-terminal" evidence="9">
    <location>
        <begin position="545"/>
        <end position="584"/>
    </location>
</feature>
<dbReference type="InterPro" id="IPR053927">
    <property type="entry name" value="FlgK_helical"/>
</dbReference>
<sequence length="588" mass="61360">MSLSTFLPLNIGMSAIEAMSQAESVVSNNISNANTAGYVQESPVINEAQPYQLTVNAEISQGVDVSSVSRDTDEFVVQQDRNNQGTYQMYSTHSSGLQQIQSILNEPSSNSIQNALDQFFSSWQTLSSDPTDTAARQSVISQAQMLSQTYQTVTTQLEQLQANLQTVVQGNPQYTVGQGVMATTVNGATTTSSVTTANPIATDVEVLNTPQSSSSNFQIKFTASEPASGGPASYELQLETSGENPTPIGAPVTISSPGGTYTLGDPNGFLVSVQASDPSTLVPAGSLTNGSTYTQTDSFTPPGGQLEELNGYAYQVDQLNQQIVSDTASGQSTNTLLDQRDYILDQMSNLANISYSPDASGAVSVNVGNVPLVSSTGGVNPVTVSDLSQITSGSIAGNEATIGDTEGLLGQFDNFLTSFANQVNSIQQSGYSVNNPGSNAPALFTVTQDAYGHVSLSLADEPGTNTPVGAGDVGASGAANQVGDNSNALQMVALQSNPQAYNNGTFDQGISQIVSNVGIEANSVSSSETTANSLAQQSSNMRQSISGVDTNEQTALMLQYQNTYDAAAKFISVFDDMLQALLNMVPSS</sequence>
<evidence type="ECO:0000259" key="8">
    <source>
        <dbReference type="Pfam" id="PF00460"/>
    </source>
</evidence>
<evidence type="ECO:0000256" key="2">
    <source>
        <dbReference type="ARBA" id="ARBA00004613"/>
    </source>
</evidence>
<dbReference type="RefSeq" id="WP_268006517.1">
    <property type="nucleotide sequence ID" value="NZ_CP104067.1"/>
</dbReference>
<evidence type="ECO:0000256" key="1">
    <source>
        <dbReference type="ARBA" id="ARBA00004365"/>
    </source>
</evidence>
<evidence type="ECO:0000313" key="12">
    <source>
        <dbReference type="Proteomes" id="UP001164761"/>
    </source>
</evidence>
<dbReference type="EMBL" id="CP104067">
    <property type="protein sequence ID" value="WAH42645.1"/>
    <property type="molecule type" value="Genomic_DNA"/>
</dbReference>
<dbReference type="PANTHER" id="PTHR30033">
    <property type="entry name" value="FLAGELLAR HOOK-ASSOCIATED PROTEIN 1"/>
    <property type="match status" value="1"/>
</dbReference>
<dbReference type="InterPro" id="IPR001444">
    <property type="entry name" value="Flag_bb_rod_N"/>
</dbReference>
<dbReference type="SUPFAM" id="SSF64518">
    <property type="entry name" value="Phase 1 flagellin"/>
    <property type="match status" value="1"/>
</dbReference>
<dbReference type="Pfam" id="PF00460">
    <property type="entry name" value="Flg_bb_rod"/>
    <property type="match status" value="1"/>
</dbReference>
<evidence type="ECO:0000256" key="6">
    <source>
        <dbReference type="ARBA" id="ARBA00023143"/>
    </source>
</evidence>
<accession>A0ABY6ZIA6</accession>
<name>A0ABY6ZIA6_9BACL</name>
<proteinExistence type="inferred from homology"/>
<organism evidence="11 12">
    <name type="scientific">Alicyclobacillus fastidiosus</name>
    <dbReference type="NCBI Taxonomy" id="392011"/>
    <lineage>
        <taxon>Bacteria</taxon>
        <taxon>Bacillati</taxon>
        <taxon>Bacillota</taxon>
        <taxon>Bacilli</taxon>
        <taxon>Bacillales</taxon>
        <taxon>Alicyclobacillaceae</taxon>
        <taxon>Alicyclobacillus</taxon>
    </lineage>
</organism>
<gene>
    <name evidence="7" type="primary">flgK</name>
    <name evidence="11" type="ORF">NZD89_04160</name>
</gene>
<dbReference type="InterPro" id="IPR002371">
    <property type="entry name" value="FlgK"/>
</dbReference>
<evidence type="ECO:0000259" key="10">
    <source>
        <dbReference type="Pfam" id="PF22638"/>
    </source>
</evidence>
<dbReference type="Proteomes" id="UP001164761">
    <property type="component" value="Chromosome"/>
</dbReference>
<evidence type="ECO:0000259" key="9">
    <source>
        <dbReference type="Pfam" id="PF06429"/>
    </source>
</evidence>
<evidence type="ECO:0000313" key="11">
    <source>
        <dbReference type="EMBL" id="WAH42645.1"/>
    </source>
</evidence>
<dbReference type="InterPro" id="IPR010930">
    <property type="entry name" value="Flg_bb/hook_C_dom"/>
</dbReference>
<dbReference type="PRINTS" id="PR01005">
    <property type="entry name" value="FLGHOOKAP1"/>
</dbReference>
<evidence type="ECO:0000256" key="5">
    <source>
        <dbReference type="ARBA" id="ARBA00022525"/>
    </source>
</evidence>
<keyword evidence="11" id="KW-0966">Cell projection</keyword>
<dbReference type="InterPro" id="IPR019776">
    <property type="entry name" value="Flagellar_basal_body_rod_CS"/>
</dbReference>
<keyword evidence="6 7" id="KW-0975">Bacterial flagellum</keyword>
<keyword evidence="12" id="KW-1185">Reference proteome</keyword>
<dbReference type="Pfam" id="PF06429">
    <property type="entry name" value="Flg_bbr_C"/>
    <property type="match status" value="1"/>
</dbReference>
<evidence type="ECO:0000256" key="3">
    <source>
        <dbReference type="ARBA" id="ARBA00009677"/>
    </source>
</evidence>
<keyword evidence="5 7" id="KW-0964">Secreted</keyword>
<dbReference type="PROSITE" id="PS00588">
    <property type="entry name" value="FLAGELLA_BB_ROD"/>
    <property type="match status" value="1"/>
</dbReference>
<comment type="similarity">
    <text evidence="3 7">Belongs to the flagella basal body rod proteins family.</text>
</comment>